<evidence type="ECO:0000256" key="2">
    <source>
        <dbReference type="ARBA" id="ARBA00012438"/>
    </source>
</evidence>
<dbReference type="PROSITE" id="PS50109">
    <property type="entry name" value="HIS_KIN"/>
    <property type="match status" value="1"/>
</dbReference>
<dbReference type="SUPFAM" id="SSF55874">
    <property type="entry name" value="ATPase domain of HSP90 chaperone/DNA topoisomerase II/histidine kinase"/>
    <property type="match status" value="1"/>
</dbReference>
<dbReference type="SUPFAM" id="SSF47384">
    <property type="entry name" value="Homodimeric domain of signal transducing histidine kinase"/>
    <property type="match status" value="1"/>
</dbReference>
<dbReference type="AlphaFoldDB" id="A0A4R5V359"/>
<dbReference type="InterPro" id="IPR000014">
    <property type="entry name" value="PAS"/>
</dbReference>
<feature type="coiled-coil region" evidence="6">
    <location>
        <begin position="206"/>
        <end position="233"/>
    </location>
</feature>
<dbReference type="SUPFAM" id="SSF55785">
    <property type="entry name" value="PYP-like sensor domain (PAS domain)"/>
    <property type="match status" value="1"/>
</dbReference>
<dbReference type="Pfam" id="PF00989">
    <property type="entry name" value="PAS"/>
    <property type="match status" value="1"/>
</dbReference>
<dbReference type="InterPro" id="IPR035965">
    <property type="entry name" value="PAS-like_dom_sf"/>
</dbReference>
<dbReference type="SMART" id="SM00387">
    <property type="entry name" value="HATPase_c"/>
    <property type="match status" value="1"/>
</dbReference>
<keyword evidence="5" id="KW-0418">Kinase</keyword>
<evidence type="ECO:0000256" key="3">
    <source>
        <dbReference type="ARBA" id="ARBA00022553"/>
    </source>
</evidence>
<accession>A0A4R5V359</accession>
<reference evidence="9 10" key="1">
    <citation type="submission" date="2019-03" db="EMBL/GenBank/DDBJ databases">
        <title>Algoriphagus aquimaris sp. nov., isolated form marine sediment in Pohang, Korea.</title>
        <authorList>
            <person name="Kim J."/>
            <person name="Yoon S.-H."/>
            <person name="Lee S.-S."/>
        </authorList>
    </citation>
    <scope>NUCLEOTIDE SEQUENCE [LARGE SCALE GENOMIC DNA]</scope>
    <source>
        <strain evidence="9 10">F21</strain>
    </source>
</reference>
<organism evidence="9 10">
    <name type="scientific">Algoriphagus formosus</name>
    <dbReference type="NCBI Taxonomy" id="2007308"/>
    <lineage>
        <taxon>Bacteria</taxon>
        <taxon>Pseudomonadati</taxon>
        <taxon>Bacteroidota</taxon>
        <taxon>Cytophagia</taxon>
        <taxon>Cytophagales</taxon>
        <taxon>Cyclobacteriaceae</taxon>
        <taxon>Algoriphagus</taxon>
    </lineage>
</organism>
<evidence type="ECO:0000256" key="1">
    <source>
        <dbReference type="ARBA" id="ARBA00000085"/>
    </source>
</evidence>
<keyword evidence="7" id="KW-1133">Transmembrane helix</keyword>
<dbReference type="Gene3D" id="1.10.287.130">
    <property type="match status" value="1"/>
</dbReference>
<evidence type="ECO:0000313" key="9">
    <source>
        <dbReference type="EMBL" id="TDK46091.1"/>
    </source>
</evidence>
<dbReference type="InterPro" id="IPR036097">
    <property type="entry name" value="HisK_dim/P_sf"/>
</dbReference>
<dbReference type="Gene3D" id="3.30.565.10">
    <property type="entry name" value="Histidine kinase-like ATPase, C-terminal domain"/>
    <property type="match status" value="1"/>
</dbReference>
<dbReference type="PANTHER" id="PTHR43304">
    <property type="entry name" value="PHYTOCHROME-LIKE PROTEIN CPH1"/>
    <property type="match status" value="1"/>
</dbReference>
<dbReference type="Pfam" id="PF00512">
    <property type="entry name" value="HisKA"/>
    <property type="match status" value="1"/>
</dbReference>
<feature type="domain" description="Histidine kinase" evidence="8">
    <location>
        <begin position="377"/>
        <end position="606"/>
    </location>
</feature>
<dbReference type="CDD" id="cd19410">
    <property type="entry name" value="HK9-like_sensor"/>
    <property type="match status" value="1"/>
</dbReference>
<keyword evidence="3" id="KW-0597">Phosphoprotein</keyword>
<dbReference type="InterPro" id="IPR013767">
    <property type="entry name" value="PAS_fold"/>
</dbReference>
<keyword evidence="10" id="KW-1185">Reference proteome</keyword>
<dbReference type="PRINTS" id="PR00344">
    <property type="entry name" value="BCTRLSENSOR"/>
</dbReference>
<dbReference type="InterPro" id="IPR004358">
    <property type="entry name" value="Sig_transdc_His_kin-like_C"/>
</dbReference>
<dbReference type="GO" id="GO:0006355">
    <property type="term" value="P:regulation of DNA-templated transcription"/>
    <property type="evidence" value="ECO:0007669"/>
    <property type="project" value="InterPro"/>
</dbReference>
<dbReference type="InterPro" id="IPR003661">
    <property type="entry name" value="HisK_dim/P_dom"/>
</dbReference>
<dbReference type="InterPro" id="IPR007891">
    <property type="entry name" value="CHASE3"/>
</dbReference>
<dbReference type="EMBL" id="SMUW01000031">
    <property type="protein sequence ID" value="TDK46091.1"/>
    <property type="molecule type" value="Genomic_DNA"/>
</dbReference>
<dbReference type="RefSeq" id="WP_133390368.1">
    <property type="nucleotide sequence ID" value="NZ_SMUW01000031.1"/>
</dbReference>
<name>A0A4R5V359_9BACT</name>
<dbReference type="GO" id="GO:0000155">
    <property type="term" value="F:phosphorelay sensor kinase activity"/>
    <property type="evidence" value="ECO:0007669"/>
    <property type="project" value="InterPro"/>
</dbReference>
<dbReference type="InterPro" id="IPR005467">
    <property type="entry name" value="His_kinase_dom"/>
</dbReference>
<evidence type="ECO:0000256" key="5">
    <source>
        <dbReference type="ARBA" id="ARBA00022777"/>
    </source>
</evidence>
<evidence type="ECO:0000259" key="8">
    <source>
        <dbReference type="PROSITE" id="PS50109"/>
    </source>
</evidence>
<dbReference type="CDD" id="cd00082">
    <property type="entry name" value="HisKA"/>
    <property type="match status" value="1"/>
</dbReference>
<keyword evidence="7" id="KW-0812">Transmembrane</keyword>
<sequence length="615" mass="70272">MNLNSLRILFSLIIGLLIILCIWTYWNLNNYISSVDKVREANHTLQLTTQILSLIKDAETGHRGYQLSNDDQYLEPYYEAKKELPLKLDQLDSLSVDHADLLIKVDEFRKAIDSQLAIIEQIPQEVQEKGSRLSSEELTLLSQGKANMDLVRSIAEDINILSRNEAQEEEQEEGVFKKVTPINLLVVALIAFGGVLLLFTRAVLLLEQRDKKSKNLTEALEDLKKATEQTKQVSDLLRNVLDSSRDGIMAYRSIRNAAGEIEDFQLVLANRAAFLITNRRESEILGQRLLDLFPGNKGFLYEEYSKVVESGEDFKTEIEYLLDGKYIWFKILATKFEDGFVVTFSDITEDKATGIKLANYTQELKRSNEDLEQFAYVASHDLQEPLRKIRSFGDRLLTKYRDQLDETGQNYIDRMQVAAKRMQNLIEDLLAFSRITRSSELPGMVNMKEVFEEIQEDLFDQIARTKAKIEIEGLPDVLGVKSQVQRLFQNLVNNGLKFSKKDHPPLIRISGKIISAVEASKDFKISHRYDNYVQIIVSDNGIGFNERYKDQIFNVFQRLHGKNEFEGTGIGLAICKKIILHHGGAIRVESEEGIGSDFIVIFPLNKQTGNPEHHE</sequence>
<dbReference type="InterPro" id="IPR036890">
    <property type="entry name" value="HATPase_C_sf"/>
</dbReference>
<dbReference type="PANTHER" id="PTHR43304:SF1">
    <property type="entry name" value="PAC DOMAIN-CONTAINING PROTEIN"/>
    <property type="match status" value="1"/>
</dbReference>
<evidence type="ECO:0000256" key="7">
    <source>
        <dbReference type="SAM" id="Phobius"/>
    </source>
</evidence>
<gene>
    <name evidence="9" type="ORF">E1898_07170</name>
</gene>
<dbReference type="Pfam" id="PF02518">
    <property type="entry name" value="HATPase_c"/>
    <property type="match status" value="1"/>
</dbReference>
<dbReference type="InterPro" id="IPR003594">
    <property type="entry name" value="HATPase_dom"/>
</dbReference>
<proteinExistence type="predicted"/>
<dbReference type="CDD" id="cd00130">
    <property type="entry name" value="PAS"/>
    <property type="match status" value="1"/>
</dbReference>
<dbReference type="SMART" id="SM00388">
    <property type="entry name" value="HisKA"/>
    <property type="match status" value="1"/>
</dbReference>
<feature type="transmembrane region" description="Helical" evidence="7">
    <location>
        <begin position="7"/>
        <end position="26"/>
    </location>
</feature>
<dbReference type="EC" id="2.7.13.3" evidence="2"/>
<dbReference type="Gene3D" id="3.30.450.20">
    <property type="entry name" value="PAS domain"/>
    <property type="match status" value="1"/>
</dbReference>
<dbReference type="Pfam" id="PF05227">
    <property type="entry name" value="CHASE3"/>
    <property type="match status" value="1"/>
</dbReference>
<keyword evidence="4" id="KW-0808">Transferase</keyword>
<feature type="transmembrane region" description="Helical" evidence="7">
    <location>
        <begin position="184"/>
        <end position="206"/>
    </location>
</feature>
<evidence type="ECO:0000256" key="6">
    <source>
        <dbReference type="SAM" id="Coils"/>
    </source>
</evidence>
<dbReference type="Proteomes" id="UP000295438">
    <property type="component" value="Unassembled WGS sequence"/>
</dbReference>
<evidence type="ECO:0000256" key="4">
    <source>
        <dbReference type="ARBA" id="ARBA00022679"/>
    </source>
</evidence>
<keyword evidence="7" id="KW-0472">Membrane</keyword>
<comment type="caution">
    <text evidence="9">The sequence shown here is derived from an EMBL/GenBank/DDBJ whole genome shotgun (WGS) entry which is preliminary data.</text>
</comment>
<dbReference type="InterPro" id="IPR052162">
    <property type="entry name" value="Sensor_kinase/Photoreceptor"/>
</dbReference>
<evidence type="ECO:0000313" key="10">
    <source>
        <dbReference type="Proteomes" id="UP000295438"/>
    </source>
</evidence>
<protein>
    <recommendedName>
        <fullName evidence="2">histidine kinase</fullName>
        <ecNumber evidence="2">2.7.13.3</ecNumber>
    </recommendedName>
</protein>
<comment type="catalytic activity">
    <reaction evidence="1">
        <text>ATP + protein L-histidine = ADP + protein N-phospho-L-histidine.</text>
        <dbReference type="EC" id="2.7.13.3"/>
    </reaction>
</comment>
<keyword evidence="6" id="KW-0175">Coiled coil</keyword>